<protein>
    <submittedName>
        <fullName evidence="2">Ribonuclease H protein</fullName>
    </submittedName>
</protein>
<sequence>MCESWKDTLVVLLPKTTNADTPSKFRPISLCQSFYKVVAKILINRIKPVLGNIISEEQGSPWIQALSGLRQGCPMSPYLFILCSELLSMAFKQRGAQLGIRIIPNAERISHLLYADDILVFAEASRHNADRILNILGDYCGWTGQCINREKSAILFNKRCPKWKQRAIARAVGVRRVDQFDYLGIPLVLRKLKVADFAKIVRSSHDKTNIWGKKHLSYAGPALLIRSALLTIPAYLLALTEVPSGVLNSIEKLGRRFLWQKDSNSKGMHYCGWHDLCLPCDQGGLVSMS</sequence>
<accession>A0A2I0VCN3</accession>
<evidence type="ECO:0000313" key="2">
    <source>
        <dbReference type="EMBL" id="PKU61154.1"/>
    </source>
</evidence>
<feature type="domain" description="Reverse transcriptase" evidence="1">
    <location>
        <begin position="1"/>
        <end position="187"/>
    </location>
</feature>
<dbReference type="SUPFAM" id="SSF56672">
    <property type="entry name" value="DNA/RNA polymerases"/>
    <property type="match status" value="1"/>
</dbReference>
<keyword evidence="3" id="KW-1185">Reference proteome</keyword>
<evidence type="ECO:0000313" key="3">
    <source>
        <dbReference type="Proteomes" id="UP000233837"/>
    </source>
</evidence>
<dbReference type="PROSITE" id="PS50878">
    <property type="entry name" value="RT_POL"/>
    <property type="match status" value="1"/>
</dbReference>
<dbReference type="PANTHER" id="PTHR33116:SF86">
    <property type="entry name" value="REVERSE TRANSCRIPTASE DOMAIN-CONTAINING PROTEIN"/>
    <property type="match status" value="1"/>
</dbReference>
<organism evidence="2 3">
    <name type="scientific">Dendrobium catenatum</name>
    <dbReference type="NCBI Taxonomy" id="906689"/>
    <lineage>
        <taxon>Eukaryota</taxon>
        <taxon>Viridiplantae</taxon>
        <taxon>Streptophyta</taxon>
        <taxon>Embryophyta</taxon>
        <taxon>Tracheophyta</taxon>
        <taxon>Spermatophyta</taxon>
        <taxon>Magnoliopsida</taxon>
        <taxon>Liliopsida</taxon>
        <taxon>Asparagales</taxon>
        <taxon>Orchidaceae</taxon>
        <taxon>Epidendroideae</taxon>
        <taxon>Malaxideae</taxon>
        <taxon>Dendrobiinae</taxon>
        <taxon>Dendrobium</taxon>
    </lineage>
</organism>
<dbReference type="PANTHER" id="PTHR33116">
    <property type="entry name" value="REVERSE TRANSCRIPTASE ZINC-BINDING DOMAIN-CONTAINING PROTEIN-RELATED-RELATED"/>
    <property type="match status" value="1"/>
</dbReference>
<reference evidence="2 3" key="2">
    <citation type="journal article" date="2017" name="Nature">
        <title>The Apostasia genome and the evolution of orchids.</title>
        <authorList>
            <person name="Zhang G.Q."/>
            <person name="Liu K.W."/>
            <person name="Li Z."/>
            <person name="Lohaus R."/>
            <person name="Hsiao Y.Y."/>
            <person name="Niu S.C."/>
            <person name="Wang J.Y."/>
            <person name="Lin Y.C."/>
            <person name="Xu Q."/>
            <person name="Chen L.J."/>
            <person name="Yoshida K."/>
            <person name="Fujiwara S."/>
            <person name="Wang Z.W."/>
            <person name="Zhang Y.Q."/>
            <person name="Mitsuda N."/>
            <person name="Wang M."/>
            <person name="Liu G.H."/>
            <person name="Pecoraro L."/>
            <person name="Huang H.X."/>
            <person name="Xiao X.J."/>
            <person name="Lin M."/>
            <person name="Wu X.Y."/>
            <person name="Wu W.L."/>
            <person name="Chen Y.Y."/>
            <person name="Chang S.B."/>
            <person name="Sakamoto S."/>
            <person name="Ohme-Takagi M."/>
            <person name="Yagi M."/>
            <person name="Zeng S.J."/>
            <person name="Shen C.Y."/>
            <person name="Yeh C.M."/>
            <person name="Luo Y.B."/>
            <person name="Tsai W.C."/>
            <person name="Van de Peer Y."/>
            <person name="Liu Z.J."/>
        </authorList>
    </citation>
    <scope>NUCLEOTIDE SEQUENCE [LARGE SCALE GENOMIC DNA]</scope>
    <source>
        <tissue evidence="2">The whole plant</tissue>
    </source>
</reference>
<proteinExistence type="predicted"/>
<dbReference type="AlphaFoldDB" id="A0A2I0VCN3"/>
<evidence type="ECO:0000259" key="1">
    <source>
        <dbReference type="PROSITE" id="PS50878"/>
    </source>
</evidence>
<dbReference type="STRING" id="906689.A0A2I0VCN3"/>
<name>A0A2I0VCN3_9ASPA</name>
<gene>
    <name evidence="2" type="ORF">MA16_Dca027463</name>
</gene>
<dbReference type="Pfam" id="PF00078">
    <property type="entry name" value="RVT_1"/>
    <property type="match status" value="1"/>
</dbReference>
<dbReference type="CDD" id="cd01650">
    <property type="entry name" value="RT_nLTR_like"/>
    <property type="match status" value="1"/>
</dbReference>
<dbReference type="Proteomes" id="UP000233837">
    <property type="component" value="Unassembled WGS sequence"/>
</dbReference>
<dbReference type="InterPro" id="IPR000477">
    <property type="entry name" value="RT_dom"/>
</dbReference>
<dbReference type="InterPro" id="IPR043502">
    <property type="entry name" value="DNA/RNA_pol_sf"/>
</dbReference>
<reference evidence="2 3" key="1">
    <citation type="journal article" date="2016" name="Sci. Rep.">
        <title>The Dendrobium catenatum Lindl. genome sequence provides insights into polysaccharide synthase, floral development and adaptive evolution.</title>
        <authorList>
            <person name="Zhang G.Q."/>
            <person name="Xu Q."/>
            <person name="Bian C."/>
            <person name="Tsai W.C."/>
            <person name="Yeh C.M."/>
            <person name="Liu K.W."/>
            <person name="Yoshida K."/>
            <person name="Zhang L.S."/>
            <person name="Chang S.B."/>
            <person name="Chen F."/>
            <person name="Shi Y."/>
            <person name="Su Y.Y."/>
            <person name="Zhang Y.Q."/>
            <person name="Chen L.J."/>
            <person name="Yin Y."/>
            <person name="Lin M."/>
            <person name="Huang H."/>
            <person name="Deng H."/>
            <person name="Wang Z.W."/>
            <person name="Zhu S.L."/>
            <person name="Zhao X."/>
            <person name="Deng C."/>
            <person name="Niu S.C."/>
            <person name="Huang J."/>
            <person name="Wang M."/>
            <person name="Liu G.H."/>
            <person name="Yang H.J."/>
            <person name="Xiao X.J."/>
            <person name="Hsiao Y.Y."/>
            <person name="Wu W.L."/>
            <person name="Chen Y.Y."/>
            <person name="Mitsuda N."/>
            <person name="Ohme-Takagi M."/>
            <person name="Luo Y.B."/>
            <person name="Van de Peer Y."/>
            <person name="Liu Z.J."/>
        </authorList>
    </citation>
    <scope>NUCLEOTIDE SEQUENCE [LARGE SCALE GENOMIC DNA]</scope>
    <source>
        <tissue evidence="2">The whole plant</tissue>
    </source>
</reference>
<dbReference type="EMBL" id="KZ503831">
    <property type="protein sequence ID" value="PKU61154.1"/>
    <property type="molecule type" value="Genomic_DNA"/>
</dbReference>